<dbReference type="InterPro" id="IPR039426">
    <property type="entry name" value="TonB-dep_rcpt-like"/>
</dbReference>
<dbReference type="Gene3D" id="2.60.40.1120">
    <property type="entry name" value="Carboxypeptidase-like, regulatory domain"/>
    <property type="match status" value="1"/>
</dbReference>
<dbReference type="GO" id="GO:0009279">
    <property type="term" value="C:cell outer membrane"/>
    <property type="evidence" value="ECO:0007669"/>
    <property type="project" value="UniProtKB-SubCell"/>
</dbReference>
<dbReference type="InterPro" id="IPR037066">
    <property type="entry name" value="Plug_dom_sf"/>
</dbReference>
<dbReference type="EMBL" id="SNRY01000122">
    <property type="protein sequence ID" value="KAA6346687.1"/>
    <property type="molecule type" value="Genomic_DNA"/>
</dbReference>
<comment type="caution">
    <text evidence="11">The sequence shown here is derived from an EMBL/GenBank/DDBJ whole genome shotgun (WGS) entry which is preliminary data.</text>
</comment>
<keyword evidence="2" id="KW-0813">Transport</keyword>
<sequence>MNGHKVIISVLMCSWAVFAGAQQLVSGIVRDGDTGEPLENATVVLRQSKNHTHTAHDGSFALQATQLPDSLWVSYAGYRQSGRAITAESLNLVINLINLSVELSQVVVVSNQLLNQLMKVDLRMNPINSSQDLLRKTPGLFIAQHAGGGKAEQVFLRGFDVDHGTDVRLSVDDLPVNMVSHAHGQGYSDLHFVIPETVENIDFGKGAYYADKGDFNTAGYVNLKTFDKLSNNSWKAEGGMFNSTRMVGVLNLISENTQASRQNMYIAGEYNYTDGAFDKPQHFNRINLFAKYNRWLNENTFIGLQASTFNSKWDASGQIPERAVNSNMISRWGAIDDTEGGNTSRTNVALTINRYINENTGWQSLFYYTNYDFNLFSNFTLYLNDPDYGDEIQQKENRSIYGMDYKFTKKYSFTGSDLIWKAGMGLRYDDISDIELNHVYQRTTLLDAKSLGAITETNLNAYTSAEWKKGKWMINPGLRFDYFIFNVEDKLQPATATRGEIAARLSPKLNFFYNATDHYQFFLKTGMGFHSNDARVVIAKQGEEILPYSLEADWGTVFKPLLGLVIQPSLWYLYLKQEFVYVGDEAVVEPSGETQRYGVDLSVRYQPLKWLYLDADVNYAHPRALGEAKGEDYIPLAPTLTSIGGIAVRFNSGLTASMRYRYMKDRPANEDNTVIAKGYFVNDLTVAYAIRNWELSLQAQNIFNVKWNEAQFDTETRLKNEKEPVSEICFTPGTPFFLKAGIKVSF</sequence>
<dbReference type="SUPFAM" id="SSF49464">
    <property type="entry name" value="Carboxypeptidase regulatory domain-like"/>
    <property type="match status" value="1"/>
</dbReference>
<keyword evidence="7" id="KW-0798">TonB box</keyword>
<dbReference type="InterPro" id="IPR012910">
    <property type="entry name" value="Plug_dom"/>
</dbReference>
<evidence type="ECO:0000256" key="7">
    <source>
        <dbReference type="ARBA" id="ARBA00023077"/>
    </source>
</evidence>
<dbReference type="Gene3D" id="2.40.170.20">
    <property type="entry name" value="TonB-dependent receptor, beta-barrel domain"/>
    <property type="match status" value="1"/>
</dbReference>
<keyword evidence="4" id="KW-0812">Transmembrane</keyword>
<keyword evidence="11" id="KW-0675">Receptor</keyword>
<evidence type="ECO:0000256" key="8">
    <source>
        <dbReference type="ARBA" id="ARBA00023136"/>
    </source>
</evidence>
<dbReference type="InterPro" id="IPR008969">
    <property type="entry name" value="CarboxyPept-like_regulatory"/>
</dbReference>
<proteinExistence type="predicted"/>
<evidence type="ECO:0000313" key="11">
    <source>
        <dbReference type="EMBL" id="KAA6346687.1"/>
    </source>
</evidence>
<evidence type="ECO:0000256" key="2">
    <source>
        <dbReference type="ARBA" id="ARBA00022448"/>
    </source>
</evidence>
<evidence type="ECO:0000256" key="6">
    <source>
        <dbReference type="ARBA" id="ARBA00023065"/>
    </source>
</evidence>
<dbReference type="Gene3D" id="2.170.130.10">
    <property type="entry name" value="TonB-dependent receptor, plug domain"/>
    <property type="match status" value="1"/>
</dbReference>
<keyword evidence="5" id="KW-0408">Iron</keyword>
<evidence type="ECO:0000256" key="4">
    <source>
        <dbReference type="ARBA" id="ARBA00022692"/>
    </source>
</evidence>
<gene>
    <name evidence="11" type="ORF">EZS27_005824</name>
</gene>
<evidence type="ECO:0000256" key="1">
    <source>
        <dbReference type="ARBA" id="ARBA00004571"/>
    </source>
</evidence>
<dbReference type="Pfam" id="PF07715">
    <property type="entry name" value="Plug"/>
    <property type="match status" value="1"/>
</dbReference>
<name>A0A5J4SL24_9ZZZZ</name>
<dbReference type="Pfam" id="PF13715">
    <property type="entry name" value="CarbopepD_reg_2"/>
    <property type="match status" value="1"/>
</dbReference>
<organism evidence="11">
    <name type="scientific">termite gut metagenome</name>
    <dbReference type="NCBI Taxonomy" id="433724"/>
    <lineage>
        <taxon>unclassified sequences</taxon>
        <taxon>metagenomes</taxon>
        <taxon>organismal metagenomes</taxon>
    </lineage>
</organism>
<dbReference type="PANTHER" id="PTHR32552:SF81">
    <property type="entry name" value="TONB-DEPENDENT OUTER MEMBRANE RECEPTOR"/>
    <property type="match status" value="1"/>
</dbReference>
<dbReference type="AlphaFoldDB" id="A0A5J4SL24"/>
<keyword evidence="3" id="KW-0410">Iron transport</keyword>
<protein>
    <submittedName>
        <fullName evidence="11">TonB-dependent receptor SusC</fullName>
    </submittedName>
</protein>
<feature type="domain" description="TonB-dependent receptor plug" evidence="10">
    <location>
        <begin position="121"/>
        <end position="219"/>
    </location>
</feature>
<keyword evidence="6" id="KW-0406">Ion transport</keyword>
<reference evidence="11" key="1">
    <citation type="submission" date="2019-03" db="EMBL/GenBank/DDBJ databases">
        <title>Single cell metagenomics reveals metabolic interactions within the superorganism composed of flagellate Streblomastix strix and complex community of Bacteroidetes bacteria on its surface.</title>
        <authorList>
            <person name="Treitli S.C."/>
            <person name="Kolisko M."/>
            <person name="Husnik F."/>
            <person name="Keeling P."/>
            <person name="Hampl V."/>
        </authorList>
    </citation>
    <scope>NUCLEOTIDE SEQUENCE</scope>
    <source>
        <strain evidence="11">STM</strain>
    </source>
</reference>
<dbReference type="GO" id="GO:0006826">
    <property type="term" value="P:iron ion transport"/>
    <property type="evidence" value="ECO:0007669"/>
    <property type="project" value="UniProtKB-KW"/>
</dbReference>
<keyword evidence="8" id="KW-0472">Membrane</keyword>
<evidence type="ECO:0000256" key="9">
    <source>
        <dbReference type="ARBA" id="ARBA00023237"/>
    </source>
</evidence>
<evidence type="ECO:0000256" key="5">
    <source>
        <dbReference type="ARBA" id="ARBA00023004"/>
    </source>
</evidence>
<comment type="subcellular location">
    <subcellularLocation>
        <location evidence="1">Cell outer membrane</location>
        <topology evidence="1">Multi-pass membrane protein</topology>
    </subcellularLocation>
</comment>
<accession>A0A5J4SL24</accession>
<evidence type="ECO:0000256" key="3">
    <source>
        <dbReference type="ARBA" id="ARBA00022496"/>
    </source>
</evidence>
<evidence type="ECO:0000259" key="10">
    <source>
        <dbReference type="Pfam" id="PF07715"/>
    </source>
</evidence>
<keyword evidence="9" id="KW-0998">Cell outer membrane</keyword>
<dbReference type="PANTHER" id="PTHR32552">
    <property type="entry name" value="FERRICHROME IRON RECEPTOR-RELATED"/>
    <property type="match status" value="1"/>
</dbReference>
<dbReference type="SUPFAM" id="SSF56935">
    <property type="entry name" value="Porins"/>
    <property type="match status" value="1"/>
</dbReference>
<dbReference type="InterPro" id="IPR036942">
    <property type="entry name" value="Beta-barrel_TonB_sf"/>
</dbReference>